<evidence type="ECO:0000313" key="1">
    <source>
        <dbReference type="EMBL" id="SKA59904.1"/>
    </source>
</evidence>
<evidence type="ECO:0000313" key="2">
    <source>
        <dbReference type="Proteomes" id="UP000190162"/>
    </source>
</evidence>
<dbReference type="EMBL" id="FUXU01000047">
    <property type="protein sequence ID" value="SKA59904.1"/>
    <property type="molecule type" value="Genomic_DNA"/>
</dbReference>
<sequence>MDFFDEDYIIVKRGEDCPYHPGEKLGKHSHDSGFGECMISEPTICKYNEDNEFFIHTHTHDLKGLTLTPRSTDGVPEYSVKKL</sequence>
<organism evidence="1 2">
    <name type="scientific">Enterovibrio nigricans DSM 22720</name>
    <dbReference type="NCBI Taxonomy" id="1121868"/>
    <lineage>
        <taxon>Bacteria</taxon>
        <taxon>Pseudomonadati</taxon>
        <taxon>Pseudomonadota</taxon>
        <taxon>Gammaproteobacteria</taxon>
        <taxon>Vibrionales</taxon>
        <taxon>Vibrionaceae</taxon>
        <taxon>Enterovibrio</taxon>
    </lineage>
</organism>
<proteinExistence type="predicted"/>
<dbReference type="Proteomes" id="UP000190162">
    <property type="component" value="Unassembled WGS sequence"/>
</dbReference>
<gene>
    <name evidence="1" type="ORF">SAMN02745132_03198</name>
</gene>
<accession>A0A1T4V4S6</accession>
<dbReference type="AlphaFoldDB" id="A0A1T4V4S6"/>
<keyword evidence="2" id="KW-1185">Reference proteome</keyword>
<dbReference type="RefSeq" id="WP_078753431.1">
    <property type="nucleotide sequence ID" value="NZ_FUXU01000047.1"/>
</dbReference>
<reference evidence="2" key="1">
    <citation type="submission" date="2017-02" db="EMBL/GenBank/DDBJ databases">
        <authorList>
            <person name="Varghese N."/>
            <person name="Submissions S."/>
        </authorList>
    </citation>
    <scope>NUCLEOTIDE SEQUENCE [LARGE SCALE GENOMIC DNA]</scope>
    <source>
        <strain evidence="2">DSM 22720</strain>
    </source>
</reference>
<protein>
    <submittedName>
        <fullName evidence="1">Uncharacterized protein</fullName>
    </submittedName>
</protein>
<name>A0A1T4V4S6_9GAMM</name>